<dbReference type="Pfam" id="PF07731">
    <property type="entry name" value="Cu-oxidase_2"/>
    <property type="match status" value="2"/>
</dbReference>
<feature type="domain" description="Plastocyanin-like" evidence="3">
    <location>
        <begin position="167"/>
        <end position="202"/>
    </location>
</feature>
<protein>
    <submittedName>
        <fullName evidence="4">Putative conidial pigment biosynthesis oxidase abr1 brown 1 protein</fullName>
    </submittedName>
</protein>
<gene>
    <name evidence="4" type="ORF">UCREL1_6671</name>
</gene>
<feature type="domain" description="Plastocyanin-like" evidence="3">
    <location>
        <begin position="109"/>
        <end position="165"/>
    </location>
</feature>
<dbReference type="HOGENOM" id="CLU_1209831_0_0_1"/>
<dbReference type="AlphaFoldDB" id="M7T931"/>
<dbReference type="PROSITE" id="PS00079">
    <property type="entry name" value="MULTICOPPER_OXIDASE1"/>
    <property type="match status" value="1"/>
</dbReference>
<dbReference type="InterPro" id="IPR011706">
    <property type="entry name" value="Cu-oxidase_C"/>
</dbReference>
<keyword evidence="5" id="KW-1185">Reference proteome</keyword>
<evidence type="ECO:0000313" key="4">
    <source>
        <dbReference type="EMBL" id="EMR66346.1"/>
    </source>
</evidence>
<evidence type="ECO:0000259" key="3">
    <source>
        <dbReference type="Pfam" id="PF07731"/>
    </source>
</evidence>
<evidence type="ECO:0000313" key="5">
    <source>
        <dbReference type="Proteomes" id="UP000012174"/>
    </source>
</evidence>
<feature type="compositionally biased region" description="Polar residues" evidence="2">
    <location>
        <begin position="30"/>
        <end position="39"/>
    </location>
</feature>
<dbReference type="eggNOG" id="KOG1263">
    <property type="taxonomic scope" value="Eukaryota"/>
</dbReference>
<keyword evidence="1" id="KW-0479">Metal-binding</keyword>
<dbReference type="PROSITE" id="PS00080">
    <property type="entry name" value="MULTICOPPER_OXIDASE2"/>
    <property type="match status" value="1"/>
</dbReference>
<feature type="compositionally biased region" description="Acidic residues" evidence="2">
    <location>
        <begin position="18"/>
        <end position="27"/>
    </location>
</feature>
<dbReference type="GO" id="GO:0016491">
    <property type="term" value="F:oxidoreductase activity"/>
    <property type="evidence" value="ECO:0007669"/>
    <property type="project" value="InterPro"/>
</dbReference>
<dbReference type="OrthoDB" id="10255118at2759"/>
<dbReference type="Proteomes" id="UP000012174">
    <property type="component" value="Unassembled WGS sequence"/>
</dbReference>
<feature type="region of interest" description="Disordered" evidence="2">
    <location>
        <begin position="1"/>
        <end position="43"/>
    </location>
</feature>
<proteinExistence type="predicted"/>
<dbReference type="GO" id="GO:0005507">
    <property type="term" value="F:copper ion binding"/>
    <property type="evidence" value="ECO:0007669"/>
    <property type="project" value="InterPro"/>
</dbReference>
<dbReference type="InterPro" id="IPR008972">
    <property type="entry name" value="Cupredoxin"/>
</dbReference>
<dbReference type="SUPFAM" id="SSF49503">
    <property type="entry name" value="Cupredoxins"/>
    <property type="match status" value="1"/>
</dbReference>
<evidence type="ECO:0000256" key="1">
    <source>
        <dbReference type="ARBA" id="ARBA00022723"/>
    </source>
</evidence>
<dbReference type="InterPro" id="IPR033138">
    <property type="entry name" value="Cu_oxidase_CS"/>
</dbReference>
<dbReference type="KEGG" id="ela:UCREL1_6671"/>
<dbReference type="STRING" id="1287681.M7T931"/>
<reference evidence="5" key="1">
    <citation type="journal article" date="2013" name="Genome Announc.">
        <title>Draft genome sequence of the grapevine dieback fungus Eutypa lata UCR-EL1.</title>
        <authorList>
            <person name="Blanco-Ulate B."/>
            <person name="Rolshausen P.E."/>
            <person name="Cantu D."/>
        </authorList>
    </citation>
    <scope>NUCLEOTIDE SEQUENCE [LARGE SCALE GENOMIC DNA]</scope>
    <source>
        <strain evidence="5">UCR-EL1</strain>
    </source>
</reference>
<organism evidence="4 5">
    <name type="scientific">Eutypa lata (strain UCR-EL1)</name>
    <name type="common">Grapevine dieback disease fungus</name>
    <name type="synonym">Eutypa armeniacae</name>
    <dbReference type="NCBI Taxonomy" id="1287681"/>
    <lineage>
        <taxon>Eukaryota</taxon>
        <taxon>Fungi</taxon>
        <taxon>Dikarya</taxon>
        <taxon>Ascomycota</taxon>
        <taxon>Pezizomycotina</taxon>
        <taxon>Sordariomycetes</taxon>
        <taxon>Xylariomycetidae</taxon>
        <taxon>Xylariales</taxon>
        <taxon>Diatrypaceae</taxon>
        <taxon>Eutypa</taxon>
    </lineage>
</organism>
<name>M7T931_EUTLA</name>
<sequence length="229" mass="26159">MMMMILTKKEGKEMKSGEEEEEEEEEENKTTMPGNTTNPYGVENNDVRGDAWEGCDDAPFDLPRPMRAEPAVEVSEANTHYIEYMFRQAQDVNRIFVNKTAYSPLPHNATLWKVAEQHFAADAANSYNSWDFGLNQQVLLVPDADKGVQIVINSRDNMEHPWHLHHIVIRFMADNPGLWALHCHVAWHMEGGMFVSLVERPDDLVKLINDMDPETRRLSQSFCGIGDGQ</sequence>
<dbReference type="Gene3D" id="2.60.40.420">
    <property type="entry name" value="Cupredoxins - blue copper proteins"/>
    <property type="match status" value="2"/>
</dbReference>
<dbReference type="InterPro" id="IPR002355">
    <property type="entry name" value="Cu_oxidase_Cu_BS"/>
</dbReference>
<dbReference type="EMBL" id="KB706668">
    <property type="protein sequence ID" value="EMR66346.1"/>
    <property type="molecule type" value="Genomic_DNA"/>
</dbReference>
<feature type="compositionally biased region" description="Basic and acidic residues" evidence="2">
    <location>
        <begin position="7"/>
        <end position="17"/>
    </location>
</feature>
<accession>M7T931</accession>
<evidence type="ECO:0000256" key="2">
    <source>
        <dbReference type="SAM" id="MobiDB-lite"/>
    </source>
</evidence>